<evidence type="ECO:0000256" key="5">
    <source>
        <dbReference type="SAM" id="MobiDB-lite"/>
    </source>
</evidence>
<evidence type="ECO:0000256" key="3">
    <source>
        <dbReference type="ARBA" id="ARBA00023004"/>
    </source>
</evidence>
<accession>A0AAF0EI27</accession>
<keyword evidence="1" id="KW-0001">2Fe-2S</keyword>
<dbReference type="PANTHER" id="PTHR42782:SF2">
    <property type="entry name" value="3-OXOACYL-[ACYL-CARRIER-PROTEIN] SYNTHASE-LIKE PROTEIN"/>
    <property type="match status" value="1"/>
</dbReference>
<dbReference type="InterPro" id="IPR036922">
    <property type="entry name" value="Rieske_2Fe-2S_sf"/>
</dbReference>
<dbReference type="InterPro" id="IPR007402">
    <property type="entry name" value="DUF455"/>
</dbReference>
<evidence type="ECO:0000256" key="2">
    <source>
        <dbReference type="ARBA" id="ARBA00022723"/>
    </source>
</evidence>
<dbReference type="PROSITE" id="PS51296">
    <property type="entry name" value="RIESKE"/>
    <property type="match status" value="1"/>
</dbReference>
<evidence type="ECO:0000259" key="6">
    <source>
        <dbReference type="PROSITE" id="PS51296"/>
    </source>
</evidence>
<feature type="compositionally biased region" description="Polar residues" evidence="5">
    <location>
        <begin position="145"/>
        <end position="155"/>
    </location>
</feature>
<evidence type="ECO:0000256" key="4">
    <source>
        <dbReference type="ARBA" id="ARBA00023014"/>
    </source>
</evidence>
<dbReference type="SUPFAM" id="SSF47240">
    <property type="entry name" value="Ferritin-like"/>
    <property type="match status" value="1"/>
</dbReference>
<dbReference type="EMBL" id="CP119907">
    <property type="protein sequence ID" value="WFD24965.1"/>
    <property type="molecule type" value="Genomic_DNA"/>
</dbReference>
<dbReference type="PANTHER" id="PTHR42782">
    <property type="entry name" value="SI:CH73-314G15.3"/>
    <property type="match status" value="1"/>
</dbReference>
<dbReference type="SUPFAM" id="SSF50022">
    <property type="entry name" value="ISP domain"/>
    <property type="match status" value="1"/>
</dbReference>
<feature type="domain" description="Rieske" evidence="6">
    <location>
        <begin position="17"/>
        <end position="80"/>
    </location>
</feature>
<keyword evidence="8" id="KW-1185">Reference proteome</keyword>
<evidence type="ECO:0000256" key="1">
    <source>
        <dbReference type="ARBA" id="ARBA00022714"/>
    </source>
</evidence>
<dbReference type="Proteomes" id="UP001214415">
    <property type="component" value="Chromosome 8"/>
</dbReference>
<keyword evidence="3" id="KW-0408">Iron</keyword>
<gene>
    <name evidence="7" type="ORF">MEQU1_003672</name>
</gene>
<keyword evidence="4" id="KW-0411">Iron-sulfur</keyword>
<reference evidence="7" key="1">
    <citation type="submission" date="2023-03" db="EMBL/GenBank/DDBJ databases">
        <title>Mating type loci evolution in Malassezia.</title>
        <authorList>
            <person name="Coelho M.A."/>
        </authorList>
    </citation>
    <scope>NUCLEOTIDE SEQUENCE</scope>
    <source>
        <strain evidence="7">CBS 12830</strain>
    </source>
</reference>
<dbReference type="InterPro" id="IPR017941">
    <property type="entry name" value="Rieske_2Fe-2S"/>
</dbReference>
<evidence type="ECO:0000313" key="8">
    <source>
        <dbReference type="Proteomes" id="UP001214415"/>
    </source>
</evidence>
<dbReference type="AlphaFoldDB" id="A0AAF0EI27"/>
<dbReference type="CDD" id="cd00657">
    <property type="entry name" value="Ferritin_like"/>
    <property type="match status" value="1"/>
</dbReference>
<feature type="region of interest" description="Disordered" evidence="5">
    <location>
        <begin position="138"/>
        <end position="159"/>
    </location>
</feature>
<organism evidence="7 8">
    <name type="scientific">Malassezia equina</name>
    <dbReference type="NCBI Taxonomy" id="1381935"/>
    <lineage>
        <taxon>Eukaryota</taxon>
        <taxon>Fungi</taxon>
        <taxon>Dikarya</taxon>
        <taxon>Basidiomycota</taxon>
        <taxon>Ustilaginomycotina</taxon>
        <taxon>Malasseziomycetes</taxon>
        <taxon>Malasseziales</taxon>
        <taxon>Malasseziaceae</taxon>
        <taxon>Malassezia</taxon>
    </lineage>
</organism>
<dbReference type="GO" id="GO:0046872">
    <property type="term" value="F:metal ion binding"/>
    <property type="evidence" value="ECO:0007669"/>
    <property type="project" value="UniProtKB-KW"/>
</dbReference>
<protein>
    <recommendedName>
        <fullName evidence="6">Rieske domain-containing protein</fullName>
    </recommendedName>
</protein>
<dbReference type="InterPro" id="IPR009078">
    <property type="entry name" value="Ferritin-like_SF"/>
</dbReference>
<name>A0AAF0EI27_9BASI</name>
<dbReference type="Gene3D" id="2.102.10.10">
    <property type="entry name" value="Rieske [2Fe-2S] iron-sulphur domain"/>
    <property type="match status" value="1"/>
</dbReference>
<feature type="region of interest" description="Disordered" evidence="5">
    <location>
        <begin position="228"/>
        <end position="255"/>
    </location>
</feature>
<evidence type="ECO:0000313" key="7">
    <source>
        <dbReference type="EMBL" id="WFD24965.1"/>
    </source>
</evidence>
<keyword evidence="2" id="KW-0479">Metal-binding</keyword>
<dbReference type="Pfam" id="PF04305">
    <property type="entry name" value="DUF455"/>
    <property type="match status" value="1"/>
</dbReference>
<dbReference type="GO" id="GO:0051537">
    <property type="term" value="F:2 iron, 2 sulfur cluster binding"/>
    <property type="evidence" value="ECO:0007669"/>
    <property type="project" value="UniProtKB-KW"/>
</dbReference>
<proteinExistence type="predicted"/>
<sequence>MARVRIGEVAELAHAYRHVLTLRHTQTDELHDVVLFRMTGHPLTFYCMEARCPHLGASLARAPLRPGLDDVEDLIVVCPYQYDFTLRTGASSTGLRACVFAVTIDEGIVYIEPPTNDVIDGAPVWTLASRQAISEAWAEPPPMPSSTNEKPTSLASLGKSASFDPHTVPPPTPAPTTLVAWAALILRTPSPLHKVAYTRYAYEACAAGIDIGGGAWENGVWVVPENEQPPAWPPRMEDEQRVRPGQEGKRGKGGTERSRIALLHALANIEQWAIDLAWDIIARGARLSAQHMQTPTDPTPAMPLPRDFFTDFCQVANDEAKHFTLLQRRLLELGSWFGALPVHHGLWEAAVETSGDLFAPIVHLVHEARGLDVNPVTIRKFAAAGDQASVASLQTIHMDEITHVAAGHRWLTFLCAAHPARLSPVHVFRHCVKTHFAGRLKG</sequence>
<feature type="compositionally biased region" description="Basic and acidic residues" evidence="5">
    <location>
        <begin position="235"/>
        <end position="255"/>
    </location>
</feature>